<organism evidence="2 3">
    <name type="scientific">Elysia crispata</name>
    <name type="common">lettuce slug</name>
    <dbReference type="NCBI Taxonomy" id="231223"/>
    <lineage>
        <taxon>Eukaryota</taxon>
        <taxon>Metazoa</taxon>
        <taxon>Spiralia</taxon>
        <taxon>Lophotrochozoa</taxon>
        <taxon>Mollusca</taxon>
        <taxon>Gastropoda</taxon>
        <taxon>Heterobranchia</taxon>
        <taxon>Euthyneura</taxon>
        <taxon>Panpulmonata</taxon>
        <taxon>Sacoglossa</taxon>
        <taxon>Placobranchoidea</taxon>
        <taxon>Plakobranchidae</taxon>
        <taxon>Elysia</taxon>
    </lineage>
</organism>
<gene>
    <name evidence="2" type="ORF">RRG08_033718</name>
</gene>
<dbReference type="AlphaFoldDB" id="A0AAE1AAI4"/>
<keyword evidence="3" id="KW-1185">Reference proteome</keyword>
<feature type="compositionally biased region" description="Polar residues" evidence="1">
    <location>
        <begin position="303"/>
        <end position="315"/>
    </location>
</feature>
<proteinExistence type="predicted"/>
<comment type="caution">
    <text evidence="2">The sequence shown here is derived from an EMBL/GenBank/DDBJ whole genome shotgun (WGS) entry which is preliminary data.</text>
</comment>
<feature type="region of interest" description="Disordered" evidence="1">
    <location>
        <begin position="1"/>
        <end position="20"/>
    </location>
</feature>
<dbReference type="EMBL" id="JAWDGP010002410">
    <property type="protein sequence ID" value="KAK3783461.1"/>
    <property type="molecule type" value="Genomic_DNA"/>
</dbReference>
<evidence type="ECO:0000256" key="1">
    <source>
        <dbReference type="SAM" id="MobiDB-lite"/>
    </source>
</evidence>
<name>A0AAE1AAI4_9GAST</name>
<evidence type="ECO:0000313" key="2">
    <source>
        <dbReference type="EMBL" id="KAK3783461.1"/>
    </source>
</evidence>
<dbReference type="Proteomes" id="UP001283361">
    <property type="component" value="Unassembled WGS sequence"/>
</dbReference>
<feature type="region of interest" description="Disordered" evidence="1">
    <location>
        <begin position="270"/>
        <end position="336"/>
    </location>
</feature>
<accession>A0AAE1AAI4</accession>
<protein>
    <submittedName>
        <fullName evidence="2">Uncharacterized protein</fullName>
    </submittedName>
</protein>
<feature type="compositionally biased region" description="Basic and acidic residues" evidence="1">
    <location>
        <begin position="282"/>
        <end position="300"/>
    </location>
</feature>
<feature type="compositionally biased region" description="Polar residues" evidence="1">
    <location>
        <begin position="322"/>
        <end position="335"/>
    </location>
</feature>
<reference evidence="2" key="1">
    <citation type="journal article" date="2023" name="G3 (Bethesda)">
        <title>A reference genome for the long-term kleptoplast-retaining sea slug Elysia crispata morphotype clarki.</title>
        <authorList>
            <person name="Eastman K.E."/>
            <person name="Pendleton A.L."/>
            <person name="Shaikh M.A."/>
            <person name="Suttiyut T."/>
            <person name="Ogas R."/>
            <person name="Tomko P."/>
            <person name="Gavelis G."/>
            <person name="Widhalm J.R."/>
            <person name="Wisecaver J.H."/>
        </authorList>
    </citation>
    <scope>NUCLEOTIDE SEQUENCE</scope>
    <source>
        <strain evidence="2">ECLA1</strain>
    </source>
</reference>
<sequence length="374" mass="41710">MKRKKAWVAKNDHSSAGTSSEVMRNRDVELEESNWKLCHMMRVDSCALFVFRDGSVTLTTKGEQASNDAIPPAITAPQKEHNGVIWGGAGDNGEARLSHQNTIICSDTNCSQIPFVLEVFEVIICQSVPVYLSPSSPFPCPIRRRYSSAVPCSRLPQLSTPPVKSNECLRQENTRCPKAYHYPFLWQMTVPGTTGILKLIHYFVMYTRREDKGVHNVFYIELQILKAEGSNPPGPPHTRFTLQGRLWQVAAKMIFDSLSHILENLQAAAANGSRDEPGEEIQLGRRDSLPPRKRYGRADELDTSPSGRYDFQQSPADVPQLFTPTLNKDSGSSPSIEEMSHSLVNLVDKGQQRGVKEHATSVTIRRQAVGILPL</sequence>
<evidence type="ECO:0000313" key="3">
    <source>
        <dbReference type="Proteomes" id="UP001283361"/>
    </source>
</evidence>